<proteinExistence type="predicted"/>
<sequence precursor="true">MVLCFYGLALRKAAAIIGIRHEALRKRYLLRGLGESVVENVIGIASYRLVT</sequence>
<dbReference type="RefSeq" id="WP_013932876.1">
    <property type="nucleotide sequence ID" value="NC_015707.1"/>
</dbReference>
<dbReference type="PATRIC" id="fig|688269.3.peg.1663"/>
<keyword evidence="2" id="KW-1185">Reference proteome</keyword>
<accession>F7YVK8</accession>
<dbReference type="KEGG" id="tta:Theth_1613"/>
<dbReference type="AlphaFoldDB" id="F7YVK8"/>
<evidence type="ECO:0000313" key="1">
    <source>
        <dbReference type="EMBL" id="AEH51664.1"/>
    </source>
</evidence>
<evidence type="ECO:0000313" key="2">
    <source>
        <dbReference type="Proteomes" id="UP000006804"/>
    </source>
</evidence>
<name>F7YVK8_9THEM</name>
<organism evidence="1 2">
    <name type="scientific">Pseudothermotoga thermarum DSM 5069</name>
    <dbReference type="NCBI Taxonomy" id="688269"/>
    <lineage>
        <taxon>Bacteria</taxon>
        <taxon>Thermotogati</taxon>
        <taxon>Thermotogota</taxon>
        <taxon>Thermotogae</taxon>
        <taxon>Thermotogales</taxon>
        <taxon>Thermotogaceae</taxon>
        <taxon>Pseudothermotoga</taxon>
    </lineage>
</organism>
<dbReference type="Proteomes" id="UP000006804">
    <property type="component" value="Chromosome"/>
</dbReference>
<protein>
    <submittedName>
        <fullName evidence="1">Uncharacterized protein</fullName>
    </submittedName>
</protein>
<dbReference type="EMBL" id="CP002351">
    <property type="protein sequence ID" value="AEH51664.1"/>
    <property type="molecule type" value="Genomic_DNA"/>
</dbReference>
<gene>
    <name evidence="1" type="ORF">Theth_1613</name>
</gene>
<reference evidence="1 2" key="1">
    <citation type="submission" date="2010-11" db="EMBL/GenBank/DDBJ databases">
        <title>The complete genome of Thermotoga thermarum DSM 5069.</title>
        <authorList>
            <consortium name="US DOE Joint Genome Institute (JGI-PGF)"/>
            <person name="Lucas S."/>
            <person name="Copeland A."/>
            <person name="Lapidus A."/>
            <person name="Bruce D."/>
            <person name="Goodwin L."/>
            <person name="Pitluck S."/>
            <person name="Kyrpides N."/>
            <person name="Mavromatis K."/>
            <person name="Ivanova N."/>
            <person name="Zeytun A."/>
            <person name="Brettin T."/>
            <person name="Detter J.C."/>
            <person name="Tapia R."/>
            <person name="Han C."/>
            <person name="Land M."/>
            <person name="Hauser L."/>
            <person name="Markowitz V."/>
            <person name="Cheng J.-F."/>
            <person name="Hugenholtz P."/>
            <person name="Woyke T."/>
            <person name="Wu D."/>
            <person name="Spring S."/>
            <person name="Schroeder M."/>
            <person name="Brambilla E."/>
            <person name="Klenk H.-P."/>
            <person name="Eisen J.A."/>
        </authorList>
    </citation>
    <scope>NUCLEOTIDE SEQUENCE [LARGE SCALE GENOMIC DNA]</scope>
    <source>
        <strain evidence="1 2">DSM 5069</strain>
    </source>
</reference>
<dbReference type="STRING" id="688269.Theth_1613"/>
<dbReference type="HOGENOM" id="CLU_3102876_0_0_0"/>